<name>A0A0F9GAU7_9ZZZZ</name>
<comment type="similarity">
    <text evidence="1">Belongs to the bacterial solute-binding protein 5 family.</text>
</comment>
<dbReference type="EMBL" id="LAZR01018574">
    <property type="protein sequence ID" value="KKL95873.1"/>
    <property type="molecule type" value="Genomic_DNA"/>
</dbReference>
<proteinExistence type="inferred from homology"/>
<evidence type="ECO:0000259" key="4">
    <source>
        <dbReference type="Pfam" id="PF00496"/>
    </source>
</evidence>
<keyword evidence="3" id="KW-0732">Signal</keyword>
<dbReference type="InterPro" id="IPR039424">
    <property type="entry name" value="SBP_5"/>
</dbReference>
<accession>A0A0F9GAU7</accession>
<dbReference type="GO" id="GO:0015833">
    <property type="term" value="P:peptide transport"/>
    <property type="evidence" value="ECO:0007669"/>
    <property type="project" value="TreeGrafter"/>
</dbReference>
<gene>
    <name evidence="5" type="ORF">LCGC14_1850220</name>
</gene>
<evidence type="ECO:0000256" key="3">
    <source>
        <dbReference type="ARBA" id="ARBA00022729"/>
    </source>
</evidence>
<dbReference type="InterPro" id="IPR000914">
    <property type="entry name" value="SBP_5_dom"/>
</dbReference>
<comment type="caution">
    <text evidence="5">The sequence shown here is derived from an EMBL/GenBank/DDBJ whole genome shotgun (WGS) entry which is preliminary data.</text>
</comment>
<dbReference type="Gene3D" id="3.40.190.10">
    <property type="entry name" value="Periplasmic binding protein-like II"/>
    <property type="match status" value="1"/>
</dbReference>
<evidence type="ECO:0000256" key="1">
    <source>
        <dbReference type="ARBA" id="ARBA00005695"/>
    </source>
</evidence>
<reference evidence="5" key="1">
    <citation type="journal article" date="2015" name="Nature">
        <title>Complex archaea that bridge the gap between prokaryotes and eukaryotes.</title>
        <authorList>
            <person name="Spang A."/>
            <person name="Saw J.H."/>
            <person name="Jorgensen S.L."/>
            <person name="Zaremba-Niedzwiedzka K."/>
            <person name="Martijn J."/>
            <person name="Lind A.E."/>
            <person name="van Eijk R."/>
            <person name="Schleper C."/>
            <person name="Guy L."/>
            <person name="Ettema T.J."/>
        </authorList>
    </citation>
    <scope>NUCLEOTIDE SEQUENCE</scope>
</reference>
<dbReference type="AlphaFoldDB" id="A0A0F9GAU7"/>
<evidence type="ECO:0000256" key="2">
    <source>
        <dbReference type="ARBA" id="ARBA00022448"/>
    </source>
</evidence>
<organism evidence="5">
    <name type="scientific">marine sediment metagenome</name>
    <dbReference type="NCBI Taxonomy" id="412755"/>
    <lineage>
        <taxon>unclassified sequences</taxon>
        <taxon>metagenomes</taxon>
        <taxon>ecological metagenomes</taxon>
    </lineage>
</organism>
<dbReference type="SUPFAM" id="SSF53850">
    <property type="entry name" value="Periplasmic binding protein-like II"/>
    <property type="match status" value="1"/>
</dbReference>
<dbReference type="PANTHER" id="PTHR30290">
    <property type="entry name" value="PERIPLASMIC BINDING COMPONENT OF ABC TRANSPORTER"/>
    <property type="match status" value="1"/>
</dbReference>
<keyword evidence="2" id="KW-0813">Transport</keyword>
<protein>
    <recommendedName>
        <fullName evidence="4">Solute-binding protein family 5 domain-containing protein</fullName>
    </recommendedName>
</protein>
<feature type="domain" description="Solute-binding protein family 5" evidence="4">
    <location>
        <begin position="312"/>
        <end position="617"/>
    </location>
</feature>
<dbReference type="PANTHER" id="PTHR30290:SF9">
    <property type="entry name" value="OLIGOPEPTIDE-BINDING PROTEIN APPA"/>
    <property type="match status" value="1"/>
</dbReference>
<feature type="non-terminal residue" evidence="5">
    <location>
        <position position="791"/>
    </location>
</feature>
<sequence length="791" mass="89014">MEKTKKSLAFFLLFSSIILPALPAFTVAQGGTVVFKRSTASLVGDWDPAITDWYNALVEAYLFSALEYPIGIPIYYTAGTEGPTLDNQWIPILVTDWEFEMYPLLNNSLGFVNTGGYKTTTLTLRENVTFSDGSDWNATAFKWNIDRVHIINGNYTGKARGNPKWSEDEGNGLGTILVEDNKPYFTAAWNKSEYDSPPIGLVEPTILPGIDDYAWYDLGPNMSLVDYPGVDNIVNGTIRNPDPYGGWDDLAGAPIHNAPYDRFPGVQKVEILENKKSGGKIKIYHNTWNLGGLGTFVNSPMISYQAYKDEYTVHGIYGYDNDVKDDNNPTKVDHMIGTGPYIYKEHDESGTPPGGYLLKNQNYWNKTALEADGWFDVDRVEVVKFPAGELGANAQNTALLTNAIDYAFDSMFQPLDFNAVNAHRNIRYEEAATSEYKTNIVLNAINETWWAWPEKDSWRKGYYDLSGNETAAGLPMALREAMNYAFNYDLMITTVLNDRAVRNGGVLGVANIYYNSSVGVPGYNKTKAREILLTTGADTSGEVFTPYMSNESYNPNPDLYNFSKATADRGLTASSTDAAWIQIAETNPIWEVNFYYDSAHQDVQSVLLQSLKEIGVALVAKTTNKVTTIIWDTVRIGHLTTFDGDHSLWSAEAWVMDEHMPHDVPELNTFWHYVDPDRGDWRTMASAGLEAYHYWGNFGFNFNEEVDNLYDRIVMSAPTERKEWYSKLADIEQNEKFGVMYLYEAKEGFALWKDFTTFFVEDRQGFLSGLFGGVSNHYLKYDPSGLTADYP</sequence>
<dbReference type="Gene3D" id="3.90.76.10">
    <property type="entry name" value="Dipeptide-binding Protein, Domain 1"/>
    <property type="match status" value="1"/>
</dbReference>
<dbReference type="GO" id="GO:1904680">
    <property type="term" value="F:peptide transmembrane transporter activity"/>
    <property type="evidence" value="ECO:0007669"/>
    <property type="project" value="TreeGrafter"/>
</dbReference>
<evidence type="ECO:0000313" key="5">
    <source>
        <dbReference type="EMBL" id="KKL95873.1"/>
    </source>
</evidence>
<dbReference type="Pfam" id="PF00496">
    <property type="entry name" value="SBP_bac_5"/>
    <property type="match status" value="1"/>
</dbReference>
<dbReference type="Gene3D" id="3.10.105.10">
    <property type="entry name" value="Dipeptide-binding Protein, Domain 3"/>
    <property type="match status" value="1"/>
</dbReference>